<comment type="caution">
    <text evidence="2">The sequence shown here is derived from an EMBL/GenBank/DDBJ whole genome shotgun (WGS) entry which is preliminary data.</text>
</comment>
<dbReference type="Proteomes" id="UP000295764">
    <property type="component" value="Unassembled WGS sequence"/>
</dbReference>
<organism evidence="2 3">
    <name type="scientific">Curtobacterium flaccumfaciens</name>
    <dbReference type="NCBI Taxonomy" id="2035"/>
    <lineage>
        <taxon>Bacteria</taxon>
        <taxon>Bacillati</taxon>
        <taxon>Actinomycetota</taxon>
        <taxon>Actinomycetes</taxon>
        <taxon>Micrococcales</taxon>
        <taxon>Microbacteriaceae</taxon>
        <taxon>Curtobacterium</taxon>
    </lineage>
</organism>
<dbReference type="AlphaFoldDB" id="A0A4R6DLK8"/>
<feature type="transmembrane region" description="Helical" evidence="1">
    <location>
        <begin position="187"/>
        <end position="206"/>
    </location>
</feature>
<keyword evidence="1" id="KW-0472">Membrane</keyword>
<keyword evidence="1" id="KW-1133">Transmembrane helix</keyword>
<proteinExistence type="predicted"/>
<accession>A0A4R6DLK8</accession>
<evidence type="ECO:0000256" key="1">
    <source>
        <dbReference type="SAM" id="Phobius"/>
    </source>
</evidence>
<dbReference type="EMBL" id="SNVW01000002">
    <property type="protein sequence ID" value="TDN45786.1"/>
    <property type="molecule type" value="Genomic_DNA"/>
</dbReference>
<feature type="transmembrane region" description="Helical" evidence="1">
    <location>
        <begin position="55"/>
        <end position="75"/>
    </location>
</feature>
<evidence type="ECO:0008006" key="4">
    <source>
        <dbReference type="Google" id="ProtNLM"/>
    </source>
</evidence>
<keyword evidence="1" id="KW-0812">Transmembrane</keyword>
<gene>
    <name evidence="2" type="ORF">EDF64_102199</name>
</gene>
<reference evidence="2 3" key="1">
    <citation type="submission" date="2019-03" db="EMBL/GenBank/DDBJ databases">
        <title>Genomic analyses of the natural microbiome of Caenorhabditis elegans.</title>
        <authorList>
            <person name="Samuel B."/>
        </authorList>
    </citation>
    <scope>NUCLEOTIDE SEQUENCE [LARGE SCALE GENOMIC DNA]</scope>
    <source>
        <strain evidence="2 3">JUb65</strain>
    </source>
</reference>
<feature type="transmembrane region" description="Helical" evidence="1">
    <location>
        <begin position="31"/>
        <end position="49"/>
    </location>
</feature>
<evidence type="ECO:0000313" key="3">
    <source>
        <dbReference type="Proteomes" id="UP000295764"/>
    </source>
</evidence>
<dbReference type="RefSeq" id="WP_133518741.1">
    <property type="nucleotide sequence ID" value="NZ_SNVW01000002.1"/>
</dbReference>
<protein>
    <recommendedName>
        <fullName evidence="4">PH domain-containing protein</fullName>
    </recommendedName>
</protein>
<evidence type="ECO:0000313" key="2">
    <source>
        <dbReference type="EMBL" id="TDN45786.1"/>
    </source>
</evidence>
<dbReference type="OrthoDB" id="5116324at2"/>
<sequence>MGDLTAPATTRPRSTAYDVVVRPRRSLVRSTILSVVFSAVPLAVALVWVSLPLRLWTFVATVVIVVAVLIGIVFVRLGTAFVGIAPSGVTVHGVVTPNRRIRRERVHSLVLATTYGSTVERTTRELVAFDAAGAHLFRLRADVWGDDGIDRVVEALGVRVADDARPVPAREFARRYPASRAWYEQRGAYVVVGALAVAAVAGLLVVETSGLIGG</sequence>
<name>A0A4R6DLK8_9MICO</name>